<dbReference type="EMBL" id="CP003944">
    <property type="protein sequence ID" value="AFZ50947.1"/>
    <property type="molecule type" value="Genomic_DNA"/>
</dbReference>
<name>K9YWR0_DACS8</name>
<dbReference type="AlphaFoldDB" id="K9YWR0"/>
<gene>
    <name evidence="2" type="ORF">Dacsa_2334</name>
</gene>
<dbReference type="PATRIC" id="fig|13035.3.peg.2650"/>
<proteinExistence type="predicted"/>
<dbReference type="eggNOG" id="ENOG502ZCVA">
    <property type="taxonomic scope" value="Bacteria"/>
</dbReference>
<sequence length="54" mass="6208">MSNALISNAESSPLRELKKSLKQADQQAKFLHLQAEIELLWQQVQRSQNSNDQN</sequence>
<accession>K9YWR0</accession>
<organism evidence="2 3">
    <name type="scientific">Dactylococcopsis salina (strain PCC 8305)</name>
    <name type="common">Myxobactron salinum</name>
    <dbReference type="NCBI Taxonomy" id="13035"/>
    <lineage>
        <taxon>Bacteria</taxon>
        <taxon>Bacillati</taxon>
        <taxon>Cyanobacteriota</taxon>
        <taxon>Cyanophyceae</taxon>
        <taxon>Nodosilineales</taxon>
        <taxon>Cymatolegaceae</taxon>
        <taxon>Dactylococcopsis</taxon>
    </lineage>
</organism>
<dbReference type="RefSeq" id="WP_015229938.1">
    <property type="nucleotide sequence ID" value="NC_019780.1"/>
</dbReference>
<evidence type="ECO:0000313" key="3">
    <source>
        <dbReference type="Proteomes" id="UP000010482"/>
    </source>
</evidence>
<evidence type="ECO:0000313" key="2">
    <source>
        <dbReference type="EMBL" id="AFZ50947.1"/>
    </source>
</evidence>
<feature type="region of interest" description="Disordered" evidence="1">
    <location>
        <begin position="1"/>
        <end position="21"/>
    </location>
</feature>
<feature type="compositionally biased region" description="Polar residues" evidence="1">
    <location>
        <begin position="1"/>
        <end position="11"/>
    </location>
</feature>
<dbReference type="HOGENOM" id="CLU_3042605_0_0_3"/>
<dbReference type="Proteomes" id="UP000010482">
    <property type="component" value="Chromosome"/>
</dbReference>
<reference evidence="2" key="1">
    <citation type="submission" date="2012-04" db="EMBL/GenBank/DDBJ databases">
        <title>Finished genome of Dactylococcopsis salina PCC 8305.</title>
        <authorList>
            <consortium name="US DOE Joint Genome Institute"/>
            <person name="Gugger M."/>
            <person name="Coursin T."/>
            <person name="Rippka R."/>
            <person name="Tandeau De Marsac N."/>
            <person name="Huntemann M."/>
            <person name="Wei C.-L."/>
            <person name="Han J."/>
            <person name="Detter J.C."/>
            <person name="Han C."/>
            <person name="Tapia R."/>
            <person name="Daligault H."/>
            <person name="Chen A."/>
            <person name="Krypides N."/>
            <person name="Mavromatis K."/>
            <person name="Markowitz V."/>
            <person name="Szeto E."/>
            <person name="Ivanova N."/>
            <person name="Ovchinnikova G."/>
            <person name="Pagani I."/>
            <person name="Pati A."/>
            <person name="Goodwin L."/>
            <person name="Peters L."/>
            <person name="Pitluck S."/>
            <person name="Woyke T."/>
            <person name="Kerfeld C."/>
        </authorList>
    </citation>
    <scope>NUCLEOTIDE SEQUENCE [LARGE SCALE GENOMIC DNA]</scope>
    <source>
        <strain evidence="2">PCC 8305</strain>
    </source>
</reference>
<dbReference type="KEGG" id="dsl:Dacsa_2334"/>
<keyword evidence="3" id="KW-1185">Reference proteome</keyword>
<evidence type="ECO:0000256" key="1">
    <source>
        <dbReference type="SAM" id="MobiDB-lite"/>
    </source>
</evidence>
<protein>
    <submittedName>
        <fullName evidence="2">Uncharacterized protein</fullName>
    </submittedName>
</protein>